<dbReference type="InterPro" id="IPR046358">
    <property type="entry name" value="Flagellin_C"/>
</dbReference>
<dbReference type="Proteomes" id="UP000243507">
    <property type="component" value="Unassembled WGS sequence"/>
</dbReference>
<dbReference type="RefSeq" id="WP_096433155.1">
    <property type="nucleotide sequence ID" value="NZ_NTJD01000005.1"/>
</dbReference>
<comment type="caution">
    <text evidence="2">The sequence shown here is derived from an EMBL/GenBank/DDBJ whole genome shotgun (WGS) entry which is preliminary data.</text>
</comment>
<dbReference type="EMBL" id="NTJD01000005">
    <property type="protein sequence ID" value="PCD76619.1"/>
    <property type="molecule type" value="Genomic_DNA"/>
</dbReference>
<organism evidence="2 3">
    <name type="scientific">Pseudothioclava arenosa</name>
    <dbReference type="NCBI Taxonomy" id="1795308"/>
    <lineage>
        <taxon>Bacteria</taxon>
        <taxon>Pseudomonadati</taxon>
        <taxon>Pseudomonadota</taxon>
        <taxon>Alphaproteobacteria</taxon>
        <taxon>Rhodobacterales</taxon>
        <taxon>Paracoccaceae</taxon>
        <taxon>Pseudothioclava</taxon>
    </lineage>
</organism>
<evidence type="ECO:0000259" key="1">
    <source>
        <dbReference type="Pfam" id="PF00700"/>
    </source>
</evidence>
<evidence type="ECO:0000313" key="2">
    <source>
        <dbReference type="EMBL" id="PCD76619.1"/>
    </source>
</evidence>
<name>A0A2A4CR54_9RHOB</name>
<evidence type="ECO:0000313" key="3">
    <source>
        <dbReference type="Proteomes" id="UP000243507"/>
    </source>
</evidence>
<dbReference type="Pfam" id="PF00700">
    <property type="entry name" value="Flagellin_C"/>
    <property type="match status" value="1"/>
</dbReference>
<gene>
    <name evidence="2" type="ORF">CLN94_08470</name>
</gene>
<proteinExistence type="predicted"/>
<dbReference type="AlphaFoldDB" id="A0A2A4CR54"/>
<dbReference type="Gene3D" id="1.20.1330.10">
    <property type="entry name" value="f41 fragment of flagellin, N-terminal domain"/>
    <property type="match status" value="1"/>
</dbReference>
<keyword evidence="3" id="KW-1185">Reference proteome</keyword>
<dbReference type="SUPFAM" id="SSF64518">
    <property type="entry name" value="Phase 1 flagellin"/>
    <property type="match status" value="1"/>
</dbReference>
<sequence length="337" mass="35162">MNYLSVGDMALQFRLRQHNVSLKQEMSTLSKELMTGVHSDIGKALGGDMTALASINKQLRALQSYDTAVSEAATLTGSMQSSLEVIQALTGDVGVSLLSAATTTNSIIIDATAKDAAAKFQTLVATLNTNVAGRYIFSGAASDTRPLSSASDILLELQTLVASETTASGVMTAVDDWFAAAPGAGGFLDTAYAGSLTALGPVMTSDGETTDIPASAASPEIRQTLKGFALSTLISDGLFRSDLVEKASLARLSGETIVAAQTSLADLRADLGTSEALIEDAKARNTAETHSLELARLSMIGVDEFDTASALNALQTQLETLYTLTARMTDLSLVDYI</sequence>
<accession>A0A2A4CR54</accession>
<protein>
    <recommendedName>
        <fullName evidence="1">Flagellin C-terminal domain-containing protein</fullName>
    </recommendedName>
</protein>
<feature type="domain" description="Flagellin C-terminal" evidence="1">
    <location>
        <begin position="257"/>
        <end position="337"/>
    </location>
</feature>
<dbReference type="OrthoDB" id="7312911at2"/>
<reference evidence="2 3" key="1">
    <citation type="submission" date="2017-09" db="EMBL/GenBank/DDBJ databases">
        <title>A multilocus sequence analysis scheme for characterization of bacteria in the genus Thioclava.</title>
        <authorList>
            <person name="Liu Y."/>
            <person name="Shao Z."/>
        </authorList>
    </citation>
    <scope>NUCLEOTIDE SEQUENCE [LARGE SCALE GENOMIC DNA]</scope>
    <source>
        <strain evidence="2 3">CAU 1312</strain>
    </source>
</reference>